<reference evidence="2 3" key="1">
    <citation type="submission" date="2014-07" db="EMBL/GenBank/DDBJ databases">
        <title>Draft Genome Sequences of Environmental Pseudomonas syringae strains.</title>
        <authorList>
            <person name="Baltrus D.A."/>
            <person name="Berge O."/>
            <person name="Morris C."/>
        </authorList>
    </citation>
    <scope>NUCLEOTIDE SEQUENCE [LARGE SCALE GENOMIC DNA]</scope>
    <source>
        <strain evidence="2 3">CEB003</strain>
    </source>
</reference>
<sequence>MPLASIPYFSSDALRTRYVADLDNALARAQITAEQHQWLGRLADPVQAGQNVVDAPRVDEIVVDSGAWPTAELAGAALLTDHARTDGPVFLHTLLDGLEMFASRQHLLQALDTRFRITPAVTSAWEYEWVEGDPFERRMRSIIRQHGQGVAAMADHLMLLPSLQTAVGRAFQETLERALPETTLNVFTHLLQVVRVGGRAPGSAEADASLVVMGTQTLAEAAMTERIGRATDTELRRRFLGVTGRVLTAAQAQPFETALAGVPAATKACYEELLDSFWSEAVVGGGTRRDLVARFLADTFHHRLLTANWAGEVSSYEGGLLRRLHPVSNAVASERRLAPTRLSVSVAGGEPVKLAGIFLVDLAAMQLPGVLLYCAKHGLRRFAGIAALIEHFTSTAGRAELLECSSLNDHRLLTAPGKLRLRQDALDRPLFSELMDSIIALQKRNLAHAIDLPCDRVNQAAVIVDDALDIRPLLNPGLVSLGGSGRWREQTLDFEQAWPEFSGHVSAFTPAGDSKDAALRTWQQYLGWVKEEVDRTADLHPGAFDCARRVLNHYLSIFDEVKIEASELWVEPPGAAPVQLVDLLLERITGHVLTPLPGGSRVFSGGLEAAGRLALARPTARMLQHILELAGAGFRQELILQARCSHSRKLRRLNTQILPAQVGKEIRSSLLRLAWRMEEQFGKFNAQSLAMLGQVLDRPSLSLRAHFGDSVTEVYALHVVYPPHFRAEPMSGVFVLRQPLVREGKFLLCSLNTGLQECQTHADLQAFINGKLADPATKPQWLACFSSPAIERIDAYLRQAQSVRVSLERVDEDFIEHLQGVEQERQIEEVEAACDNAIRWKVDAALLEKLISTANTEDNVREIVDFLSYTLEVALFQASVPQWVNDASTQDLEALSELLLRAYITQDPEHDFLFDIPSLEQHARDLILARLKKDFAGQSLDPDKILVRLTHYVGAPSLPGEIPSSVAAATQTNTQTLTQFAINRFGGAQDVTLSTAVQDGYLATSLPDANYVRDLVRDLDVGAGFQVLLAEKLNVHDPEHARRVRLFGECMPPWLMLGAFELKLQKLFSEKALGYVRSILLMPDGLARLPVDGEQVVLSPLQLVAEPGRAPDVVTGLYLITAQESTKGPWILYSMLADRVQFVEYANEAALWAAIQGSRSLQSIILEHLDPRVRRIYDNGGFIEPHLPWSTEAFMEVPLFPPAAPRILIEPVRSNALSYLFESMKSVLMLAARTASVTTAQFTQQGNRFLLSLGGEQTLALLPGRLGLLVRAWQSHSWLTATAQDLGARQWGKALSEFSTAIATLISWREDPEASRSTTVQEPSVEERALLRLDFSWGNSGLTPDLRNRLRLLEADNVSLSELEKENLFGLYRNRRTHDEFAAVGGKVYQVRFTQAGYRIVKDDILGPPVRSDENQRWTLDLEGGLRGGGSIQTRLSNFTFDYHVDQMLIVEARGMSEIRRLFPDRARRIGEAHLGARNFLGVARENLQSEPATGLISVRASQLVSAFFGVKTPSERLIASIIKRITELQEVLLDQSLSPFSSERIVVGTNKLGVQESSAFTFSSDARKRIFLTERFFRNPVYRLKPPVIGQNGFNIAAHFRTTILLHELSHIANNSHDIAYVESSAPYLDLIYDGGDYYRGLKRRYEHYQQHCLSYMTAREDLFKDTTSDELPRDLMTSDGDARLTILTITGKETLEEARDVFYADADRRGDIILSNADSITLLVTLLGRERFNAPTT</sequence>
<gene>
    <name evidence="2" type="ORF">IV02_10985</name>
</gene>
<evidence type="ECO:0000259" key="1">
    <source>
        <dbReference type="Pfam" id="PF20178"/>
    </source>
</evidence>
<evidence type="ECO:0000313" key="3">
    <source>
        <dbReference type="Proteomes" id="UP000028643"/>
    </source>
</evidence>
<protein>
    <recommendedName>
        <fullName evidence="1">Dermonecrotic toxin N-terminal domain-containing protein</fullName>
    </recommendedName>
</protein>
<dbReference type="Pfam" id="PF20178">
    <property type="entry name" value="ToxA_N"/>
    <property type="match status" value="1"/>
</dbReference>
<dbReference type="PATRIC" id="fig|317.174.peg.2252"/>
<name>A0A085V8X3_PSESX</name>
<dbReference type="Proteomes" id="UP000028643">
    <property type="component" value="Unassembled WGS sequence"/>
</dbReference>
<comment type="caution">
    <text evidence="2">The sequence shown here is derived from an EMBL/GenBank/DDBJ whole genome shotgun (WGS) entry which is preliminary data.</text>
</comment>
<organism evidence="2 3">
    <name type="scientific">Pseudomonas syringae</name>
    <dbReference type="NCBI Taxonomy" id="317"/>
    <lineage>
        <taxon>Bacteria</taxon>
        <taxon>Pseudomonadati</taxon>
        <taxon>Pseudomonadota</taxon>
        <taxon>Gammaproteobacteria</taxon>
        <taxon>Pseudomonadales</taxon>
        <taxon>Pseudomonadaceae</taxon>
        <taxon>Pseudomonas</taxon>
    </lineage>
</organism>
<accession>A0A085V8X3</accession>
<dbReference type="InterPro" id="IPR024079">
    <property type="entry name" value="MetalloPept_cat_dom_sf"/>
</dbReference>
<dbReference type="Gene3D" id="3.40.390.10">
    <property type="entry name" value="Collagenase (Catalytic Domain)"/>
    <property type="match status" value="1"/>
</dbReference>
<evidence type="ECO:0000313" key="2">
    <source>
        <dbReference type="EMBL" id="KFE51886.1"/>
    </source>
</evidence>
<feature type="domain" description="Dermonecrotic toxin N-terminal" evidence="1">
    <location>
        <begin position="915"/>
        <end position="1155"/>
    </location>
</feature>
<proteinExistence type="predicted"/>
<dbReference type="EMBL" id="JPQT01000100">
    <property type="protein sequence ID" value="KFE51886.1"/>
    <property type="molecule type" value="Genomic_DNA"/>
</dbReference>
<dbReference type="RefSeq" id="WP_047574587.1">
    <property type="nucleotide sequence ID" value="NZ_JPQT01000100.1"/>
</dbReference>
<dbReference type="InterPro" id="IPR046673">
    <property type="entry name" value="ToxA_N"/>
</dbReference>
<dbReference type="GO" id="GO:0008237">
    <property type="term" value="F:metallopeptidase activity"/>
    <property type="evidence" value="ECO:0007669"/>
    <property type="project" value="InterPro"/>
</dbReference>